<protein>
    <submittedName>
        <fullName evidence="2">Uncharacterized protein</fullName>
    </submittedName>
</protein>
<accession>A0A0P8YHM8</accession>
<reference evidence="2 3" key="1">
    <citation type="journal article" date="2007" name="Nature">
        <title>Evolution of genes and genomes on the Drosophila phylogeny.</title>
        <authorList>
            <consortium name="Drosophila 12 Genomes Consortium"/>
            <person name="Clark A.G."/>
            <person name="Eisen M.B."/>
            <person name="Smith D.R."/>
            <person name="Bergman C.M."/>
            <person name="Oliver B."/>
            <person name="Markow T.A."/>
            <person name="Kaufman T.C."/>
            <person name="Kellis M."/>
            <person name="Gelbart W."/>
            <person name="Iyer V.N."/>
            <person name="Pollard D.A."/>
            <person name="Sackton T.B."/>
            <person name="Larracuente A.M."/>
            <person name="Singh N.D."/>
            <person name="Abad J.P."/>
            <person name="Abt D.N."/>
            <person name="Adryan B."/>
            <person name="Aguade M."/>
            <person name="Akashi H."/>
            <person name="Anderson W.W."/>
            <person name="Aquadro C.F."/>
            <person name="Ardell D.H."/>
            <person name="Arguello R."/>
            <person name="Artieri C.G."/>
            <person name="Barbash D.A."/>
            <person name="Barker D."/>
            <person name="Barsanti P."/>
            <person name="Batterham P."/>
            <person name="Batzoglou S."/>
            <person name="Begun D."/>
            <person name="Bhutkar A."/>
            <person name="Blanco E."/>
            <person name="Bosak S.A."/>
            <person name="Bradley R.K."/>
            <person name="Brand A.D."/>
            <person name="Brent M.R."/>
            <person name="Brooks A.N."/>
            <person name="Brown R.H."/>
            <person name="Butlin R.K."/>
            <person name="Caggese C."/>
            <person name="Calvi B.R."/>
            <person name="Bernardo de Carvalho A."/>
            <person name="Caspi A."/>
            <person name="Castrezana S."/>
            <person name="Celniker S.E."/>
            <person name="Chang J.L."/>
            <person name="Chapple C."/>
            <person name="Chatterji S."/>
            <person name="Chinwalla A."/>
            <person name="Civetta A."/>
            <person name="Clifton S.W."/>
            <person name="Comeron J.M."/>
            <person name="Costello J.C."/>
            <person name="Coyne J.A."/>
            <person name="Daub J."/>
            <person name="David R.G."/>
            <person name="Delcher A.L."/>
            <person name="Delehaunty K."/>
            <person name="Do C.B."/>
            <person name="Ebling H."/>
            <person name="Edwards K."/>
            <person name="Eickbush T."/>
            <person name="Evans J.D."/>
            <person name="Filipski A."/>
            <person name="Findeiss S."/>
            <person name="Freyhult E."/>
            <person name="Fulton L."/>
            <person name="Fulton R."/>
            <person name="Garcia A.C."/>
            <person name="Gardiner A."/>
            <person name="Garfield D.A."/>
            <person name="Garvin B.E."/>
            <person name="Gibson G."/>
            <person name="Gilbert D."/>
            <person name="Gnerre S."/>
            <person name="Godfrey J."/>
            <person name="Good R."/>
            <person name="Gotea V."/>
            <person name="Gravely B."/>
            <person name="Greenberg A.J."/>
            <person name="Griffiths-Jones S."/>
            <person name="Gross S."/>
            <person name="Guigo R."/>
            <person name="Gustafson E.A."/>
            <person name="Haerty W."/>
            <person name="Hahn M.W."/>
            <person name="Halligan D.L."/>
            <person name="Halpern A.L."/>
            <person name="Halter G.M."/>
            <person name="Han M.V."/>
            <person name="Heger A."/>
            <person name="Hillier L."/>
            <person name="Hinrichs A.S."/>
            <person name="Holmes I."/>
            <person name="Hoskins R.A."/>
            <person name="Hubisz M.J."/>
            <person name="Hultmark D."/>
            <person name="Huntley M.A."/>
            <person name="Jaffe D.B."/>
            <person name="Jagadeeshan S."/>
            <person name="Jeck W.R."/>
            <person name="Johnson J."/>
            <person name="Jones C.D."/>
            <person name="Jordan W.C."/>
            <person name="Karpen G.H."/>
            <person name="Kataoka E."/>
            <person name="Keightley P.D."/>
            <person name="Kheradpour P."/>
            <person name="Kirkness E.F."/>
            <person name="Koerich L.B."/>
            <person name="Kristiansen K."/>
            <person name="Kudrna D."/>
            <person name="Kulathinal R.J."/>
            <person name="Kumar S."/>
            <person name="Kwok R."/>
            <person name="Lander E."/>
            <person name="Langley C.H."/>
            <person name="Lapoint R."/>
            <person name="Lazzaro B.P."/>
            <person name="Lee S.J."/>
            <person name="Levesque L."/>
            <person name="Li R."/>
            <person name="Lin C.F."/>
            <person name="Lin M.F."/>
            <person name="Lindblad-Toh K."/>
            <person name="Llopart A."/>
            <person name="Long M."/>
            <person name="Low L."/>
            <person name="Lozovsky E."/>
            <person name="Lu J."/>
            <person name="Luo M."/>
            <person name="Machado C.A."/>
            <person name="Makalowski W."/>
            <person name="Marzo M."/>
            <person name="Matsuda M."/>
            <person name="Matzkin L."/>
            <person name="McAllister B."/>
            <person name="McBride C.S."/>
            <person name="McKernan B."/>
            <person name="McKernan K."/>
            <person name="Mendez-Lago M."/>
            <person name="Minx P."/>
            <person name="Mollenhauer M.U."/>
            <person name="Montooth K."/>
            <person name="Mount S.M."/>
            <person name="Mu X."/>
            <person name="Myers E."/>
            <person name="Negre B."/>
            <person name="Newfeld S."/>
            <person name="Nielsen R."/>
            <person name="Noor M.A."/>
            <person name="O'Grady P."/>
            <person name="Pachter L."/>
            <person name="Papaceit M."/>
            <person name="Parisi M.J."/>
            <person name="Parisi M."/>
            <person name="Parts L."/>
            <person name="Pedersen J.S."/>
            <person name="Pesole G."/>
            <person name="Phillippy A.M."/>
            <person name="Ponting C.P."/>
            <person name="Pop M."/>
            <person name="Porcelli D."/>
            <person name="Powell J.R."/>
            <person name="Prohaska S."/>
            <person name="Pruitt K."/>
            <person name="Puig M."/>
            <person name="Quesneville H."/>
            <person name="Ram K.R."/>
            <person name="Rand D."/>
            <person name="Rasmussen M.D."/>
            <person name="Reed L.K."/>
            <person name="Reenan R."/>
            <person name="Reily A."/>
            <person name="Remington K.A."/>
            <person name="Rieger T.T."/>
            <person name="Ritchie M.G."/>
            <person name="Robin C."/>
            <person name="Rogers Y.H."/>
            <person name="Rohde C."/>
            <person name="Rozas J."/>
            <person name="Rubenfield M.J."/>
            <person name="Ruiz A."/>
            <person name="Russo S."/>
            <person name="Salzberg S.L."/>
            <person name="Sanchez-Gracia A."/>
            <person name="Saranga D.J."/>
            <person name="Sato H."/>
            <person name="Schaeffer S.W."/>
            <person name="Schatz M.C."/>
            <person name="Schlenke T."/>
            <person name="Schwartz R."/>
            <person name="Segarra C."/>
            <person name="Singh R.S."/>
            <person name="Sirot L."/>
            <person name="Sirota M."/>
            <person name="Sisneros N.B."/>
            <person name="Smith C.D."/>
            <person name="Smith T.F."/>
            <person name="Spieth J."/>
            <person name="Stage D.E."/>
            <person name="Stark A."/>
            <person name="Stephan W."/>
            <person name="Strausberg R.L."/>
            <person name="Strempel S."/>
            <person name="Sturgill D."/>
            <person name="Sutton G."/>
            <person name="Sutton G.G."/>
            <person name="Tao W."/>
            <person name="Teichmann S."/>
            <person name="Tobari Y.N."/>
            <person name="Tomimura Y."/>
            <person name="Tsolas J.M."/>
            <person name="Valente V.L."/>
            <person name="Venter E."/>
            <person name="Venter J.C."/>
            <person name="Vicario S."/>
            <person name="Vieira F.G."/>
            <person name="Vilella A.J."/>
            <person name="Villasante A."/>
            <person name="Walenz B."/>
            <person name="Wang J."/>
            <person name="Wasserman M."/>
            <person name="Watts T."/>
            <person name="Wilson D."/>
            <person name="Wilson R.K."/>
            <person name="Wing R.A."/>
            <person name="Wolfner M.F."/>
            <person name="Wong A."/>
            <person name="Wong G.K."/>
            <person name="Wu C.I."/>
            <person name="Wu G."/>
            <person name="Yamamoto D."/>
            <person name="Yang H.P."/>
            <person name="Yang S.P."/>
            <person name="Yorke J.A."/>
            <person name="Yoshida K."/>
            <person name="Zdobnov E."/>
            <person name="Zhang P."/>
            <person name="Zhang Y."/>
            <person name="Zimin A.V."/>
            <person name="Baldwin J."/>
            <person name="Abdouelleil A."/>
            <person name="Abdulkadir J."/>
            <person name="Abebe A."/>
            <person name="Abera B."/>
            <person name="Abreu J."/>
            <person name="Acer S.C."/>
            <person name="Aftuck L."/>
            <person name="Alexander A."/>
            <person name="An P."/>
            <person name="Anderson E."/>
            <person name="Anderson S."/>
            <person name="Arachi H."/>
            <person name="Azer M."/>
            <person name="Bachantsang P."/>
            <person name="Barry A."/>
            <person name="Bayul T."/>
            <person name="Berlin A."/>
            <person name="Bessette D."/>
            <person name="Bloom T."/>
            <person name="Blye J."/>
            <person name="Boguslavskiy L."/>
            <person name="Bonnet C."/>
            <person name="Boukhgalter B."/>
            <person name="Bourzgui I."/>
            <person name="Brown A."/>
            <person name="Cahill P."/>
            <person name="Channer S."/>
            <person name="Cheshatsang Y."/>
            <person name="Chuda L."/>
            <person name="Citroen M."/>
            <person name="Collymore A."/>
            <person name="Cooke P."/>
            <person name="Costello M."/>
            <person name="D'Aco K."/>
            <person name="Daza R."/>
            <person name="De Haan G."/>
            <person name="DeGray S."/>
            <person name="DeMaso C."/>
            <person name="Dhargay N."/>
            <person name="Dooley K."/>
            <person name="Dooley E."/>
            <person name="Doricent M."/>
            <person name="Dorje P."/>
            <person name="Dorjee K."/>
            <person name="Dupes A."/>
            <person name="Elong R."/>
            <person name="Falk J."/>
            <person name="Farina A."/>
            <person name="Faro S."/>
            <person name="Ferguson D."/>
            <person name="Fisher S."/>
            <person name="Foley C.D."/>
            <person name="Franke A."/>
            <person name="Friedrich D."/>
            <person name="Gadbois L."/>
            <person name="Gearin G."/>
            <person name="Gearin C.R."/>
            <person name="Giannoukos G."/>
            <person name="Goode T."/>
            <person name="Graham J."/>
            <person name="Grandbois E."/>
            <person name="Grewal S."/>
            <person name="Gyaltsen K."/>
            <person name="Hafez N."/>
            <person name="Hagos B."/>
            <person name="Hall J."/>
            <person name="Henson C."/>
            <person name="Hollinger A."/>
            <person name="Honan T."/>
            <person name="Huard M.D."/>
            <person name="Hughes L."/>
            <person name="Hurhula B."/>
            <person name="Husby M.E."/>
            <person name="Kamat A."/>
            <person name="Kanga B."/>
            <person name="Kashin S."/>
            <person name="Khazanovich D."/>
            <person name="Kisner P."/>
            <person name="Lance K."/>
            <person name="Lara M."/>
            <person name="Lee W."/>
            <person name="Lennon N."/>
            <person name="Letendre F."/>
            <person name="LeVine R."/>
            <person name="Lipovsky A."/>
            <person name="Liu X."/>
            <person name="Liu J."/>
            <person name="Liu S."/>
            <person name="Lokyitsang T."/>
            <person name="Lokyitsang Y."/>
            <person name="Lubonja R."/>
            <person name="Lui A."/>
            <person name="MacDonald P."/>
            <person name="Magnisalis V."/>
            <person name="Maru K."/>
            <person name="Matthews C."/>
            <person name="McCusker W."/>
            <person name="McDonough S."/>
            <person name="Mehta T."/>
            <person name="Meldrim J."/>
            <person name="Meneus L."/>
            <person name="Mihai O."/>
            <person name="Mihalev A."/>
            <person name="Mihova T."/>
            <person name="Mittelman R."/>
            <person name="Mlenga V."/>
            <person name="Montmayeur A."/>
            <person name="Mulrain L."/>
            <person name="Navidi A."/>
            <person name="Naylor J."/>
            <person name="Negash T."/>
            <person name="Nguyen T."/>
            <person name="Nguyen N."/>
            <person name="Nicol R."/>
            <person name="Norbu C."/>
            <person name="Norbu N."/>
            <person name="Novod N."/>
            <person name="O'Neill B."/>
            <person name="Osman S."/>
            <person name="Markiewicz E."/>
            <person name="Oyono O.L."/>
            <person name="Patti C."/>
            <person name="Phunkhang P."/>
            <person name="Pierre F."/>
            <person name="Priest M."/>
            <person name="Raghuraman S."/>
            <person name="Rege F."/>
            <person name="Reyes R."/>
            <person name="Rise C."/>
            <person name="Rogov P."/>
            <person name="Ross K."/>
            <person name="Ryan E."/>
            <person name="Settipalli S."/>
            <person name="Shea T."/>
            <person name="Sherpa N."/>
            <person name="Shi L."/>
            <person name="Shih D."/>
            <person name="Sparrow T."/>
            <person name="Spaulding J."/>
            <person name="Stalker J."/>
            <person name="Stange-Thomann N."/>
            <person name="Stavropoulos S."/>
            <person name="Stone C."/>
            <person name="Strader C."/>
            <person name="Tesfaye S."/>
            <person name="Thomson T."/>
            <person name="Thoulutsang Y."/>
            <person name="Thoulutsang D."/>
            <person name="Topham K."/>
            <person name="Topping I."/>
            <person name="Tsamla T."/>
            <person name="Vassiliev H."/>
            <person name="Vo A."/>
            <person name="Wangchuk T."/>
            <person name="Wangdi T."/>
            <person name="Weiand M."/>
            <person name="Wilkinson J."/>
            <person name="Wilson A."/>
            <person name="Yadav S."/>
            <person name="Young G."/>
            <person name="Yu Q."/>
            <person name="Zembek L."/>
            <person name="Zhong D."/>
            <person name="Zimmer A."/>
            <person name="Zwirko Z."/>
            <person name="Jaffe D.B."/>
            <person name="Alvarez P."/>
            <person name="Brockman W."/>
            <person name="Butler J."/>
            <person name="Chin C."/>
            <person name="Gnerre S."/>
            <person name="Grabherr M."/>
            <person name="Kleber M."/>
            <person name="Mauceli E."/>
            <person name="MacCallum I."/>
        </authorList>
    </citation>
    <scope>NUCLEOTIDE SEQUENCE [LARGE SCALE GENOMIC DNA]</scope>
    <source>
        <strain evidence="3">Tucson 14024-0371.13</strain>
    </source>
</reference>
<feature type="region of interest" description="Disordered" evidence="1">
    <location>
        <begin position="17"/>
        <end position="52"/>
    </location>
</feature>
<dbReference type="InterPro" id="IPR007970">
    <property type="entry name" value="DUF733"/>
</dbReference>
<dbReference type="EMBL" id="CH902618">
    <property type="protein sequence ID" value="KPU78461.1"/>
    <property type="molecule type" value="Genomic_DNA"/>
</dbReference>
<evidence type="ECO:0000313" key="2">
    <source>
        <dbReference type="EMBL" id="KPU78461.1"/>
    </source>
</evidence>
<dbReference type="STRING" id="7217.A0A0P8YHM8"/>
<name>A0A0P8YHM8_DROAN</name>
<dbReference type="GO" id="GO:0045944">
    <property type="term" value="P:positive regulation of transcription by RNA polymerase II"/>
    <property type="evidence" value="ECO:0007669"/>
    <property type="project" value="EnsemblMetazoa"/>
</dbReference>
<dbReference type="Pfam" id="PF05306">
    <property type="entry name" value="DUF733"/>
    <property type="match status" value="1"/>
</dbReference>
<gene>
    <name evidence="2" type="primary">Dana\GF27871</name>
    <name evidence="2" type="ORF">GF27871</name>
</gene>
<dbReference type="FunCoup" id="A0A0P8YHM8">
    <property type="interactions" value="18"/>
</dbReference>
<organism evidence="2 3">
    <name type="scientific">Drosophila ananassae</name>
    <name type="common">Fruit fly</name>
    <dbReference type="NCBI Taxonomy" id="7217"/>
    <lineage>
        <taxon>Eukaryota</taxon>
        <taxon>Metazoa</taxon>
        <taxon>Ecdysozoa</taxon>
        <taxon>Arthropoda</taxon>
        <taxon>Hexapoda</taxon>
        <taxon>Insecta</taxon>
        <taxon>Pterygota</taxon>
        <taxon>Neoptera</taxon>
        <taxon>Endopterygota</taxon>
        <taxon>Diptera</taxon>
        <taxon>Brachycera</taxon>
        <taxon>Muscomorpha</taxon>
        <taxon>Ephydroidea</taxon>
        <taxon>Drosophilidae</taxon>
        <taxon>Drosophila</taxon>
        <taxon>Sophophora</taxon>
    </lineage>
</organism>
<sequence>MPRNDIPVWVVPLKGPARKHTSPLTPETSHILDHRKMSHKSEKRRSGSEKLHKVKTYDSMKKQKKRALKKLRRKEAGPNFSYQLFLYRQELRRSHSDFSYLRLSKAKINLTSELIARHLVSGKPLRTVEELKELSREVQFKKRLAHQVERLQQFRQLGLTEMILNGKRTTL</sequence>
<dbReference type="Proteomes" id="UP000007801">
    <property type="component" value="Unassembled WGS sequence"/>
</dbReference>
<evidence type="ECO:0000313" key="3">
    <source>
        <dbReference type="Proteomes" id="UP000007801"/>
    </source>
</evidence>
<dbReference type="GO" id="GO:0005730">
    <property type="term" value="C:nucleolus"/>
    <property type="evidence" value="ECO:0007669"/>
    <property type="project" value="EnsemblMetazoa"/>
</dbReference>
<proteinExistence type="predicted"/>
<dbReference type="OrthoDB" id="7841061at2759"/>
<dbReference type="InParanoid" id="A0A0P8YHM8"/>
<keyword evidence="3" id="KW-1185">Reference proteome</keyword>
<dbReference type="AlphaFoldDB" id="A0A0P8YHM8"/>
<evidence type="ECO:0000256" key="1">
    <source>
        <dbReference type="SAM" id="MobiDB-lite"/>
    </source>
</evidence>